<dbReference type="STRING" id="243090.RB4397"/>
<name>Q7USN5_RHOBA</name>
<dbReference type="HOGENOM" id="CLU_212784_0_0_0"/>
<dbReference type="KEGG" id="rba:RB4397"/>
<evidence type="ECO:0000313" key="1">
    <source>
        <dbReference type="EMBL" id="CAD73761.1"/>
    </source>
</evidence>
<dbReference type="AntiFam" id="ANF00257">
    <property type="entry name" value="Protein of unknown function (DUF1560)"/>
</dbReference>
<evidence type="ECO:0000313" key="2">
    <source>
        <dbReference type="Proteomes" id="UP000001025"/>
    </source>
</evidence>
<dbReference type="InParanoid" id="Q7USN5"/>
<dbReference type="EnsemblBacteria" id="CAD73761">
    <property type="protein sequence ID" value="CAD73761"/>
    <property type="gene ID" value="RB4397"/>
</dbReference>
<protein>
    <submittedName>
        <fullName evidence="1">Uncharacterized protein</fullName>
    </submittedName>
</protein>
<gene>
    <name evidence="1" type="ordered locus">RB4397</name>
</gene>
<accession>Q7USN5</accession>
<keyword evidence="2" id="KW-1185">Reference proteome</keyword>
<dbReference type="AlphaFoldDB" id="Q7USN5"/>
<sequence>MFCASKGWKPFCTPHLLKAACVGNTGVLKPNILCPRTISVRSAKISVPLAALAEH</sequence>
<proteinExistence type="predicted"/>
<dbReference type="EMBL" id="BX294140">
    <property type="protein sequence ID" value="CAD73761.1"/>
    <property type="molecule type" value="Genomic_DNA"/>
</dbReference>
<dbReference type="Proteomes" id="UP000001025">
    <property type="component" value="Chromosome"/>
</dbReference>
<dbReference type="OrthoDB" id="298514at2"/>
<reference evidence="1 2" key="1">
    <citation type="journal article" date="2003" name="Proc. Natl. Acad. Sci. U.S.A.">
        <title>Complete genome sequence of the marine planctomycete Pirellula sp. strain 1.</title>
        <authorList>
            <person name="Gloeckner F.O."/>
            <person name="Kube M."/>
            <person name="Bauer M."/>
            <person name="Teeling H."/>
            <person name="Lombardot T."/>
            <person name="Ludwig W."/>
            <person name="Gade D."/>
            <person name="Beck A."/>
            <person name="Borzym K."/>
            <person name="Heitmann K."/>
            <person name="Rabus R."/>
            <person name="Schlesner H."/>
            <person name="Amann R."/>
            <person name="Reinhardt R."/>
        </authorList>
    </citation>
    <scope>NUCLEOTIDE SEQUENCE [LARGE SCALE GENOMIC DNA]</scope>
    <source>
        <strain evidence="2">DSM 10527 / NCIMB 13988 / SH1</strain>
    </source>
</reference>
<organism evidence="1 2">
    <name type="scientific">Rhodopirellula baltica (strain DSM 10527 / NCIMB 13988 / SH1)</name>
    <dbReference type="NCBI Taxonomy" id="243090"/>
    <lineage>
        <taxon>Bacteria</taxon>
        <taxon>Pseudomonadati</taxon>
        <taxon>Planctomycetota</taxon>
        <taxon>Planctomycetia</taxon>
        <taxon>Pirellulales</taxon>
        <taxon>Pirellulaceae</taxon>
        <taxon>Rhodopirellula</taxon>
    </lineage>
</organism>